<reference evidence="1 2" key="1">
    <citation type="submission" date="2015-04" db="EMBL/GenBank/DDBJ databases">
        <title>Genome sequence of Kerstersia gyiorum CG1.</title>
        <authorList>
            <person name="Greninger A.L."/>
            <person name="Kozyreva V."/>
            <person name="Chaturvedi V."/>
        </authorList>
    </citation>
    <scope>NUCLEOTIDE SEQUENCE [LARGE SCALE GENOMIC DNA]</scope>
    <source>
        <strain evidence="1 2">CG1</strain>
    </source>
</reference>
<sequence>MMVERYRLSFTTGGLFLLEAPVVAEHYLTTRDWEQTRSHVRSGNVLQVRTAAASTRISKELIARLELLDFEELEVLIDSNLRDRAYLLWVAACRRYAFVRDFAREVLRENFLVLRRQLSAADYEAFVNAKALWHDELDELAPSTQRKLRQNLFRMLREAELVSEQLLIQPTVLTPQLALLLARRGVDELLVFPASDQEIKRWLK</sequence>
<accession>A0A171KPS5</accession>
<evidence type="ECO:0000313" key="2">
    <source>
        <dbReference type="Proteomes" id="UP000078084"/>
    </source>
</evidence>
<dbReference type="Gene3D" id="1.10.3540.10">
    <property type="entry name" value="uncharacterized protein from magnetospirillum magneticum domain"/>
    <property type="match status" value="1"/>
</dbReference>
<dbReference type="Proteomes" id="UP000078084">
    <property type="component" value="Unassembled WGS sequence"/>
</dbReference>
<gene>
    <name evidence="1" type="ORF">AAV32_14265</name>
</gene>
<dbReference type="RefSeq" id="WP_068373651.1">
    <property type="nucleotide sequence ID" value="NZ_LBNE01000011.1"/>
</dbReference>
<organism evidence="1 2">
    <name type="scientific">Kerstersia gyiorum</name>
    <dbReference type="NCBI Taxonomy" id="206506"/>
    <lineage>
        <taxon>Bacteria</taxon>
        <taxon>Pseudomonadati</taxon>
        <taxon>Pseudomonadota</taxon>
        <taxon>Betaproteobacteria</taxon>
        <taxon>Burkholderiales</taxon>
        <taxon>Alcaligenaceae</taxon>
        <taxon>Kerstersia</taxon>
    </lineage>
</organism>
<proteinExistence type="predicted"/>
<dbReference type="EMBL" id="LBNE01000011">
    <property type="protein sequence ID" value="KKO70892.1"/>
    <property type="molecule type" value="Genomic_DNA"/>
</dbReference>
<comment type="caution">
    <text evidence="1">The sequence shown here is derived from an EMBL/GenBank/DDBJ whole genome shotgun (WGS) entry which is preliminary data.</text>
</comment>
<dbReference type="Pfam" id="PF08849">
    <property type="entry name" value="BrxA"/>
    <property type="match status" value="1"/>
</dbReference>
<keyword evidence="2" id="KW-1185">Reference proteome</keyword>
<dbReference type="InterPro" id="IPR014948">
    <property type="entry name" value="BrxA"/>
</dbReference>
<dbReference type="InterPro" id="IPR023137">
    <property type="entry name" value="BrxA_sf"/>
</dbReference>
<dbReference type="AlphaFoldDB" id="A0A171KPS5"/>
<dbReference type="STRING" id="206506.AAV32_14265"/>
<protein>
    <submittedName>
        <fullName evidence="1">Uncharacterized protein</fullName>
    </submittedName>
</protein>
<name>A0A171KPS5_9BURK</name>
<evidence type="ECO:0000313" key="1">
    <source>
        <dbReference type="EMBL" id="KKO70892.1"/>
    </source>
</evidence>
<dbReference type="PATRIC" id="fig|206506.3.peg.3039"/>